<feature type="domain" description="C-type lysozyme inhibitor" evidence="5">
    <location>
        <begin position="21"/>
        <end position="84"/>
    </location>
</feature>
<evidence type="ECO:0000256" key="3">
    <source>
        <dbReference type="ARBA" id="ARBA00023139"/>
    </source>
</evidence>
<keyword evidence="7" id="KW-1185">Reference proteome</keyword>
<keyword evidence="3" id="KW-0564">Palmitate</keyword>
<name>A0A844QEW2_9HYPH</name>
<evidence type="ECO:0000256" key="2">
    <source>
        <dbReference type="ARBA" id="ARBA00023136"/>
    </source>
</evidence>
<evidence type="ECO:0000256" key="1">
    <source>
        <dbReference type="ARBA" id="ARBA00022729"/>
    </source>
</evidence>
<keyword evidence="1" id="KW-0732">Signal</keyword>
<dbReference type="InterPro" id="IPR018660">
    <property type="entry name" value="MliC"/>
</dbReference>
<dbReference type="InterPro" id="IPR036328">
    <property type="entry name" value="MliC_sf"/>
</dbReference>
<evidence type="ECO:0000259" key="5">
    <source>
        <dbReference type="Pfam" id="PF09864"/>
    </source>
</evidence>
<dbReference type="SUPFAM" id="SSF141488">
    <property type="entry name" value="YdhA-like"/>
    <property type="match status" value="1"/>
</dbReference>
<dbReference type="Proteomes" id="UP000463224">
    <property type="component" value="Unassembled WGS sequence"/>
</dbReference>
<dbReference type="EMBL" id="WPHG01000001">
    <property type="protein sequence ID" value="MVA96521.1"/>
    <property type="molecule type" value="Genomic_DNA"/>
</dbReference>
<comment type="caution">
    <text evidence="6">The sequence shown here is derived from an EMBL/GenBank/DDBJ whole genome shotgun (WGS) entry which is preliminary data.</text>
</comment>
<keyword evidence="2" id="KW-0472">Membrane</keyword>
<evidence type="ECO:0000313" key="7">
    <source>
        <dbReference type="Proteomes" id="UP000463224"/>
    </source>
</evidence>
<proteinExistence type="predicted"/>
<evidence type="ECO:0000256" key="4">
    <source>
        <dbReference type="ARBA" id="ARBA00023288"/>
    </source>
</evidence>
<reference evidence="6 7" key="1">
    <citation type="submission" date="2019-12" db="EMBL/GenBank/DDBJ databases">
        <title>Nitratireductor arenosus sp. nov., Isolated from sea sand, Jeju island, South Korea.</title>
        <authorList>
            <person name="Kim W."/>
        </authorList>
    </citation>
    <scope>NUCLEOTIDE SEQUENCE [LARGE SCALE GENOMIC DNA]</scope>
    <source>
        <strain evidence="6 7">CAU 1489</strain>
    </source>
</reference>
<gene>
    <name evidence="6" type="ORF">GN330_04570</name>
</gene>
<protein>
    <recommendedName>
        <fullName evidence="5">C-type lysozyme inhibitor domain-containing protein</fullName>
    </recommendedName>
</protein>
<keyword evidence="4" id="KW-0449">Lipoprotein</keyword>
<organism evidence="6 7">
    <name type="scientific">Nitratireductor arenosus</name>
    <dbReference type="NCBI Taxonomy" id="2682096"/>
    <lineage>
        <taxon>Bacteria</taxon>
        <taxon>Pseudomonadati</taxon>
        <taxon>Pseudomonadota</taxon>
        <taxon>Alphaproteobacteria</taxon>
        <taxon>Hyphomicrobiales</taxon>
        <taxon>Phyllobacteriaceae</taxon>
        <taxon>Nitratireductor</taxon>
    </lineage>
</organism>
<dbReference type="Pfam" id="PF09864">
    <property type="entry name" value="MliC"/>
    <property type="match status" value="1"/>
</dbReference>
<dbReference type="AlphaFoldDB" id="A0A844QEW2"/>
<dbReference type="Gene3D" id="2.40.128.200">
    <property type="match status" value="1"/>
</dbReference>
<sequence>MADGSGADAGRASAPRGKATYRCDDGARMAVENRGASVIVTVDDSAPIILPASPADSRIRYGAPPYALLLDRNEALLMKSGAAPNTCRR</sequence>
<accession>A0A844QEW2</accession>
<evidence type="ECO:0000313" key="6">
    <source>
        <dbReference type="EMBL" id="MVA96521.1"/>
    </source>
</evidence>